<proteinExistence type="predicted"/>
<protein>
    <submittedName>
        <fullName evidence="1">Putative heat shock 70 kDa protein 16-like</fullName>
    </submittedName>
</protein>
<gene>
    <name evidence="1" type="ORF">COCNU_02G002190</name>
</gene>
<evidence type="ECO:0000313" key="2">
    <source>
        <dbReference type="Proteomes" id="UP000797356"/>
    </source>
</evidence>
<keyword evidence="1" id="KW-0346">Stress response</keyword>
<evidence type="ECO:0000313" key="1">
    <source>
        <dbReference type="EMBL" id="KAG1330251.1"/>
    </source>
</evidence>
<name>A0A8K0HXS3_COCNU</name>
<comment type="caution">
    <text evidence="1">The sequence shown here is derived from an EMBL/GenBank/DDBJ whole genome shotgun (WGS) entry which is preliminary data.</text>
</comment>
<dbReference type="Proteomes" id="UP000797356">
    <property type="component" value="Chromosome 2"/>
</dbReference>
<reference evidence="1" key="1">
    <citation type="journal article" date="2017" name="Gigascience">
        <title>The genome draft of coconut (Cocos nucifera).</title>
        <authorList>
            <person name="Xiao Y."/>
            <person name="Xu P."/>
            <person name="Fan H."/>
            <person name="Baudouin L."/>
            <person name="Xia W."/>
            <person name="Bocs S."/>
            <person name="Xu J."/>
            <person name="Li Q."/>
            <person name="Guo A."/>
            <person name="Zhou L."/>
            <person name="Li J."/>
            <person name="Wu Y."/>
            <person name="Ma Z."/>
            <person name="Armero A."/>
            <person name="Issali A.E."/>
            <person name="Liu N."/>
            <person name="Peng M."/>
            <person name="Yang Y."/>
        </authorList>
    </citation>
    <scope>NUCLEOTIDE SEQUENCE</scope>
    <source>
        <tissue evidence="1">Spear leaf of Hainan Tall coconut</tissue>
    </source>
</reference>
<accession>A0A8K0HXS3</accession>
<sequence>MSMVGFDIGNDDYVIAAVKQHGIDVLLNDKSKQEILTAVSFGKKRHQRRLCHHEPSLHSLPDLSLPFDPIRRPMDDDILLRGRAFFHHWSSIVHP</sequence>
<reference evidence="1" key="2">
    <citation type="submission" date="2019-07" db="EMBL/GenBank/DDBJ databases">
        <authorList>
            <person name="Yang Y."/>
            <person name="Bocs S."/>
            <person name="Baudouin L."/>
        </authorList>
    </citation>
    <scope>NUCLEOTIDE SEQUENCE</scope>
    <source>
        <tissue evidence="1">Spear leaf of Hainan Tall coconut</tissue>
    </source>
</reference>
<dbReference type="EMBL" id="CM017873">
    <property type="protein sequence ID" value="KAG1330251.1"/>
    <property type="molecule type" value="Genomic_DNA"/>
</dbReference>
<dbReference type="AlphaFoldDB" id="A0A8K0HXS3"/>
<keyword evidence="2" id="KW-1185">Reference proteome</keyword>
<organism evidence="1 2">
    <name type="scientific">Cocos nucifera</name>
    <name type="common">Coconut palm</name>
    <dbReference type="NCBI Taxonomy" id="13894"/>
    <lineage>
        <taxon>Eukaryota</taxon>
        <taxon>Viridiplantae</taxon>
        <taxon>Streptophyta</taxon>
        <taxon>Embryophyta</taxon>
        <taxon>Tracheophyta</taxon>
        <taxon>Spermatophyta</taxon>
        <taxon>Magnoliopsida</taxon>
        <taxon>Liliopsida</taxon>
        <taxon>Arecaceae</taxon>
        <taxon>Arecoideae</taxon>
        <taxon>Cocoseae</taxon>
        <taxon>Attaleinae</taxon>
        <taxon>Cocos</taxon>
    </lineage>
</organism>
<dbReference type="OrthoDB" id="1711855at2759"/>